<gene>
    <name evidence="3" type="ORF">ABT404_20105</name>
</gene>
<proteinExistence type="predicted"/>
<organism evidence="3 4">
    <name type="scientific">Streptomyces hyaluromycini</name>
    <dbReference type="NCBI Taxonomy" id="1377993"/>
    <lineage>
        <taxon>Bacteria</taxon>
        <taxon>Bacillati</taxon>
        <taxon>Actinomycetota</taxon>
        <taxon>Actinomycetes</taxon>
        <taxon>Kitasatosporales</taxon>
        <taxon>Streptomycetaceae</taxon>
        <taxon>Streptomyces</taxon>
    </lineage>
</organism>
<comment type="caution">
    <text evidence="3">The sequence shown here is derived from an EMBL/GenBank/DDBJ whole genome shotgun (WGS) entry which is preliminary data.</text>
</comment>
<evidence type="ECO:0000313" key="4">
    <source>
        <dbReference type="Proteomes" id="UP001474181"/>
    </source>
</evidence>
<feature type="region of interest" description="Disordered" evidence="1">
    <location>
        <begin position="1"/>
        <end position="61"/>
    </location>
</feature>
<protein>
    <submittedName>
        <fullName evidence="3">DUF2993 domain-containing protein</fullName>
    </submittedName>
</protein>
<sequence length="321" mass="34440">MHQSQPQPPYEYGDEAAHEPHQPPYATFDTQNTHDPYTTYTTYDTYDTYDPHGTYEPPAPRRNRRPVAVAVAALLLLVLAPVAVDRFMAVQAEARTAKAFQQGMHTPLPPEVHVRGFPVLTQIVSGSLRDVDITAHDIPAADSTGPLPVSELSLHLAGLTKSDDDQEARARSAEATALLTYADVSDALGLEVSRGSRPDQLRATVALPLGNSVTATTTVSAVTGNRIAFKDFKVTGGPMSGAAETVLDKAFEQPIRLRNIPDGLHLRSVTTTESGLTARFSGTSVTFHADSAAQDTTAQDSSSYLTAPTTTKRFATARTTP</sequence>
<keyword evidence="2" id="KW-0812">Transmembrane</keyword>
<feature type="compositionally biased region" description="Low complexity" evidence="1">
    <location>
        <begin position="33"/>
        <end position="55"/>
    </location>
</feature>
<dbReference type="InterPro" id="IPR021373">
    <property type="entry name" value="DUF2993"/>
</dbReference>
<accession>A0ABV1WYA2</accession>
<dbReference type="EMBL" id="JBEPEK010000135">
    <property type="protein sequence ID" value="MER7181753.1"/>
    <property type="molecule type" value="Genomic_DNA"/>
</dbReference>
<reference evidence="3 4" key="1">
    <citation type="submission" date="2024-06" db="EMBL/GenBank/DDBJ databases">
        <title>The Natural Products Discovery Center: Release of the First 8490 Sequenced Strains for Exploring Actinobacteria Biosynthetic Diversity.</title>
        <authorList>
            <person name="Kalkreuter E."/>
            <person name="Kautsar S.A."/>
            <person name="Yang D."/>
            <person name="Bader C.D."/>
            <person name="Teijaro C.N."/>
            <person name="Fluegel L."/>
            <person name="Davis C.M."/>
            <person name="Simpson J.R."/>
            <person name="Lauterbach L."/>
            <person name="Steele A.D."/>
            <person name="Gui C."/>
            <person name="Meng S."/>
            <person name="Li G."/>
            <person name="Viehrig K."/>
            <person name="Ye F."/>
            <person name="Su P."/>
            <person name="Kiefer A.F."/>
            <person name="Nichols A."/>
            <person name="Cepeda A.J."/>
            <person name="Yan W."/>
            <person name="Fan B."/>
            <person name="Jiang Y."/>
            <person name="Adhikari A."/>
            <person name="Zheng C.-J."/>
            <person name="Schuster L."/>
            <person name="Cowan T.M."/>
            <person name="Smanski M.J."/>
            <person name="Chevrette M.G."/>
            <person name="De Carvalho L.P.S."/>
            <person name="Shen B."/>
        </authorList>
    </citation>
    <scope>NUCLEOTIDE SEQUENCE [LARGE SCALE GENOMIC DNA]</scope>
    <source>
        <strain evidence="3 4">NPDC000234</strain>
    </source>
</reference>
<dbReference type="Proteomes" id="UP001474181">
    <property type="component" value="Unassembled WGS sequence"/>
</dbReference>
<keyword evidence="2" id="KW-0472">Membrane</keyword>
<keyword evidence="4" id="KW-1185">Reference proteome</keyword>
<evidence type="ECO:0000313" key="3">
    <source>
        <dbReference type="EMBL" id="MER7181753.1"/>
    </source>
</evidence>
<dbReference type="RefSeq" id="WP_350782828.1">
    <property type="nucleotide sequence ID" value="NZ_JBEPEK010000135.1"/>
</dbReference>
<evidence type="ECO:0000256" key="1">
    <source>
        <dbReference type="SAM" id="MobiDB-lite"/>
    </source>
</evidence>
<feature type="transmembrane region" description="Helical" evidence="2">
    <location>
        <begin position="67"/>
        <end position="84"/>
    </location>
</feature>
<dbReference type="Pfam" id="PF11209">
    <property type="entry name" value="LmeA"/>
    <property type="match status" value="1"/>
</dbReference>
<evidence type="ECO:0000256" key="2">
    <source>
        <dbReference type="SAM" id="Phobius"/>
    </source>
</evidence>
<keyword evidence="2" id="KW-1133">Transmembrane helix</keyword>
<name>A0ABV1WYA2_9ACTN</name>